<organism evidence="2 3">
    <name type="scientific">Gossypium australe</name>
    <dbReference type="NCBI Taxonomy" id="47621"/>
    <lineage>
        <taxon>Eukaryota</taxon>
        <taxon>Viridiplantae</taxon>
        <taxon>Streptophyta</taxon>
        <taxon>Embryophyta</taxon>
        <taxon>Tracheophyta</taxon>
        <taxon>Spermatophyta</taxon>
        <taxon>Magnoliopsida</taxon>
        <taxon>eudicotyledons</taxon>
        <taxon>Gunneridae</taxon>
        <taxon>Pentapetalae</taxon>
        <taxon>rosids</taxon>
        <taxon>malvids</taxon>
        <taxon>Malvales</taxon>
        <taxon>Malvaceae</taxon>
        <taxon>Malvoideae</taxon>
        <taxon>Gossypium</taxon>
    </lineage>
</organism>
<feature type="domain" description="Reverse transcriptase Ty1/copia-type" evidence="1">
    <location>
        <begin position="104"/>
        <end position="178"/>
    </location>
</feature>
<evidence type="ECO:0000313" key="3">
    <source>
        <dbReference type="Proteomes" id="UP000325315"/>
    </source>
</evidence>
<sequence length="181" mass="20893">MDNFKPRNKVVLEELSRVVEQSPSLILEKAVERTINDQQHRRIRLSGRVFKKLDLFIYDGSIYNTEANHEGDDPLTYDEVMQDVDCKLWKQTMDAETDSMKSNTVCELVDFSVGIKPIECKWIYKKKRNAKVKVETHKARIVGKGYIQKEGIDYDETFSPVAMLNSICILLSIAIALNYDI</sequence>
<dbReference type="EMBL" id="SMMG02000002">
    <property type="protein sequence ID" value="KAA3484309.1"/>
    <property type="molecule type" value="Genomic_DNA"/>
</dbReference>
<dbReference type="InterPro" id="IPR013103">
    <property type="entry name" value="RVT_2"/>
</dbReference>
<keyword evidence="3" id="KW-1185">Reference proteome</keyword>
<dbReference type="Proteomes" id="UP000325315">
    <property type="component" value="Unassembled WGS sequence"/>
</dbReference>
<evidence type="ECO:0000259" key="1">
    <source>
        <dbReference type="Pfam" id="PF07727"/>
    </source>
</evidence>
<name>A0A5B6WR02_9ROSI</name>
<evidence type="ECO:0000313" key="2">
    <source>
        <dbReference type="EMBL" id="KAA3484309.1"/>
    </source>
</evidence>
<dbReference type="AlphaFoldDB" id="A0A5B6WR02"/>
<accession>A0A5B6WR02</accession>
<gene>
    <name evidence="2" type="ORF">EPI10_006398</name>
</gene>
<reference evidence="3" key="1">
    <citation type="journal article" date="2019" name="Plant Biotechnol. J.">
        <title>Genome sequencing of the Australian wild diploid species Gossypium australe highlights disease resistance and delayed gland morphogenesis.</title>
        <authorList>
            <person name="Cai Y."/>
            <person name="Cai X."/>
            <person name="Wang Q."/>
            <person name="Wang P."/>
            <person name="Zhang Y."/>
            <person name="Cai C."/>
            <person name="Xu Y."/>
            <person name="Wang K."/>
            <person name="Zhou Z."/>
            <person name="Wang C."/>
            <person name="Geng S."/>
            <person name="Li B."/>
            <person name="Dong Q."/>
            <person name="Hou Y."/>
            <person name="Wang H."/>
            <person name="Ai P."/>
            <person name="Liu Z."/>
            <person name="Yi F."/>
            <person name="Sun M."/>
            <person name="An G."/>
            <person name="Cheng J."/>
            <person name="Zhang Y."/>
            <person name="Shi Q."/>
            <person name="Xie Y."/>
            <person name="Shi X."/>
            <person name="Chang Y."/>
            <person name="Huang F."/>
            <person name="Chen Y."/>
            <person name="Hong S."/>
            <person name="Mi L."/>
            <person name="Sun Q."/>
            <person name="Zhang L."/>
            <person name="Zhou B."/>
            <person name="Peng R."/>
            <person name="Zhang X."/>
            <person name="Liu F."/>
        </authorList>
    </citation>
    <scope>NUCLEOTIDE SEQUENCE [LARGE SCALE GENOMIC DNA]</scope>
    <source>
        <strain evidence="3">cv. PA1801</strain>
    </source>
</reference>
<dbReference type="OrthoDB" id="1739418at2759"/>
<protein>
    <submittedName>
        <fullName evidence="2">Retrovirus-related Pol polyprotein from transposon TNT 1-94</fullName>
    </submittedName>
</protein>
<comment type="caution">
    <text evidence="2">The sequence shown here is derived from an EMBL/GenBank/DDBJ whole genome shotgun (WGS) entry which is preliminary data.</text>
</comment>
<proteinExistence type="predicted"/>
<dbReference type="Pfam" id="PF07727">
    <property type="entry name" value="RVT_2"/>
    <property type="match status" value="1"/>
</dbReference>